<sequence length="858" mass="99590">MATSIVIKLLNKNIDDLLDNDEFLFSYETGTFNSLKDLIKEAYKGSTRLTNNDIGFLWKSKPVLDFPPLSQKSLYNLTDESPLSAIEKISTTEAVDGMINIELDLLINVDGFFREYEPVFTDGLLRSEGYGLFSTILNTNYNDIMNEGISSINPDENKVESEKVLEDKSYNDSVENMSHFAINQISPKITFIDSKTKKRVKILSDVNSSELVLIEIENFGGNNKSQKGYLPRARIEEISTFYLDFFSRYSGRKQSIEIDGPILKEIVGFKFNTMFIKKDFLLNNDVITKGTVNENESSSTDNVDNDMIAYEMEGYDVASKQFDDLRAIFDPRSPITERVLSFFSIIFKTVYLVVRHSILAFIVTLNLTNFIPVYCAILVTFCNFVYTMITDKEIQKIWAEYLKSHKMLDTEYNEIISMVQNSPDIPLYIVLQLHDNQLVKDQISDYIRKTKDMQLMESLYGLVKNDKSMNDIKLKDIEDFINISQLSPRVVPYPYKTIDINSRKMVVEPDLRDTILDDFVDKFFLIMKKRLDVVCSSLGTKVTDDLEDKIKRNTRMLFGNSDTLVKAFQRPLYKLIVDNLNFWKINNFHLKPHTIARWRVDFDDTNNKADIDTEMKRIDTDLNNMVHKIVDVKKHPDKYITFENKSTIKDPFFWEPSKGLIKMGGTDSPVFAYEEGKLVLLEDSVVISRNWKEEKYKFNIFNEILGIMITLPIKLFKIIFVDVFSMLIFFIKFVPMNKSEWFAILKRNAIEGDIVYNYLPKSPVIGSIGSILPSYTVLFVLALVPAYQEKIDSILKERERIVEQMNRELERYWEKQDYLKDEVDLQGEDNLEVEDNLEDENIPEDEDHLEVQVNELSL</sequence>
<reference evidence="3" key="1">
    <citation type="journal article" date="2016" name="Genome Announc.">
        <title>Genome sequences of three species of Hanseniaspora isolated from spontaneous wine fermentations.</title>
        <authorList>
            <person name="Sternes P.R."/>
            <person name="Lee D."/>
            <person name="Kutyna D.R."/>
            <person name="Borneman A.R."/>
        </authorList>
    </citation>
    <scope>NUCLEOTIDE SEQUENCE [LARGE SCALE GENOMIC DNA]</scope>
    <source>
        <strain evidence="3">AWRI3578</strain>
    </source>
</reference>
<dbReference type="Proteomes" id="UP000095605">
    <property type="component" value="Unassembled WGS sequence"/>
</dbReference>
<dbReference type="AlphaFoldDB" id="A0A1E5R9C1"/>
<gene>
    <name evidence="2" type="ORF">AWRI3578_g3173</name>
</gene>
<proteinExistence type="predicted"/>
<comment type="caution">
    <text evidence="2">The sequence shown here is derived from an EMBL/GenBank/DDBJ whole genome shotgun (WGS) entry which is preliminary data.</text>
</comment>
<feature type="transmembrane region" description="Helical" evidence="1">
    <location>
        <begin position="764"/>
        <end position="787"/>
    </location>
</feature>
<keyword evidence="3" id="KW-1185">Reference proteome</keyword>
<evidence type="ECO:0000256" key="1">
    <source>
        <dbReference type="SAM" id="Phobius"/>
    </source>
</evidence>
<keyword evidence="1" id="KW-0812">Transmembrane</keyword>
<protein>
    <submittedName>
        <fullName evidence="2">Uncharacterized protein</fullName>
    </submittedName>
</protein>
<dbReference type="OrthoDB" id="3972869at2759"/>
<organism evidence="2 3">
    <name type="scientific">Hanseniaspora opuntiae</name>
    <dbReference type="NCBI Taxonomy" id="211096"/>
    <lineage>
        <taxon>Eukaryota</taxon>
        <taxon>Fungi</taxon>
        <taxon>Dikarya</taxon>
        <taxon>Ascomycota</taxon>
        <taxon>Saccharomycotina</taxon>
        <taxon>Saccharomycetes</taxon>
        <taxon>Saccharomycodales</taxon>
        <taxon>Saccharomycodaceae</taxon>
        <taxon>Hanseniaspora</taxon>
    </lineage>
</organism>
<keyword evidence="1" id="KW-1133">Transmembrane helix</keyword>
<evidence type="ECO:0000313" key="2">
    <source>
        <dbReference type="EMBL" id="OEJ83506.1"/>
    </source>
</evidence>
<dbReference type="EMBL" id="LPNL01000007">
    <property type="protein sequence ID" value="OEJ83506.1"/>
    <property type="molecule type" value="Genomic_DNA"/>
</dbReference>
<evidence type="ECO:0000313" key="3">
    <source>
        <dbReference type="Proteomes" id="UP000095605"/>
    </source>
</evidence>
<name>A0A1E5R9C1_9ASCO</name>
<accession>A0A1E5R9C1</accession>
<keyword evidence="1" id="KW-0472">Membrane</keyword>